<dbReference type="AlphaFoldDB" id="G0N1L7"/>
<dbReference type="Proteomes" id="UP000008068">
    <property type="component" value="Unassembled WGS sequence"/>
</dbReference>
<proteinExistence type="predicted"/>
<dbReference type="PANTHER" id="PTHR23014">
    <property type="entry name" value="F-BOX A PROTEIN"/>
    <property type="match status" value="1"/>
</dbReference>
<accession>G0N1L7</accession>
<protein>
    <recommendedName>
        <fullName evidence="1">DUF38 domain-containing protein</fullName>
    </recommendedName>
</protein>
<dbReference type="HOGENOM" id="CLU_124056_0_0_1"/>
<dbReference type="OrthoDB" id="5875341at2759"/>
<keyword evidence="3" id="KW-1185">Reference proteome</keyword>
<evidence type="ECO:0000313" key="2">
    <source>
        <dbReference type="EMBL" id="EGT50073.1"/>
    </source>
</evidence>
<name>G0N1L7_CAEBE</name>
<sequence>MGGSEILKVLPYLDSKTLKKISIRPPNYETNDQILNGIELFLELEQFKNSVELYIDLRFVVRADVRKFFHFQRVRVNLHETSLEEQVALKEAFVTSPHMLYFGLHSRGLDGNQLEQVFGTPFHNPQGCWQWFFKIQNCKEHVLNID</sequence>
<dbReference type="InterPro" id="IPR002900">
    <property type="entry name" value="DUF38/FTH_CAE_spp"/>
</dbReference>
<reference evidence="3" key="1">
    <citation type="submission" date="2011-07" db="EMBL/GenBank/DDBJ databases">
        <authorList>
            <consortium name="Caenorhabditis brenneri Sequencing and Analysis Consortium"/>
            <person name="Wilson R.K."/>
        </authorList>
    </citation>
    <scope>NUCLEOTIDE SEQUENCE [LARGE SCALE GENOMIC DNA]</scope>
    <source>
        <strain evidence="3">PB2801</strain>
    </source>
</reference>
<evidence type="ECO:0000259" key="1">
    <source>
        <dbReference type="Pfam" id="PF01827"/>
    </source>
</evidence>
<dbReference type="Pfam" id="PF01827">
    <property type="entry name" value="FTH"/>
    <property type="match status" value="1"/>
</dbReference>
<dbReference type="EMBL" id="GL379827">
    <property type="protein sequence ID" value="EGT50073.1"/>
    <property type="molecule type" value="Genomic_DNA"/>
</dbReference>
<evidence type="ECO:0000313" key="3">
    <source>
        <dbReference type="Proteomes" id="UP000008068"/>
    </source>
</evidence>
<dbReference type="PANTHER" id="PTHR23014:SF1">
    <property type="entry name" value="DUF38 DOMAIN-CONTAINING PROTEIN-RELATED"/>
    <property type="match status" value="1"/>
</dbReference>
<organism evidence="3">
    <name type="scientific">Caenorhabditis brenneri</name>
    <name type="common">Nematode worm</name>
    <dbReference type="NCBI Taxonomy" id="135651"/>
    <lineage>
        <taxon>Eukaryota</taxon>
        <taxon>Metazoa</taxon>
        <taxon>Ecdysozoa</taxon>
        <taxon>Nematoda</taxon>
        <taxon>Chromadorea</taxon>
        <taxon>Rhabditida</taxon>
        <taxon>Rhabditina</taxon>
        <taxon>Rhabditomorpha</taxon>
        <taxon>Rhabditoidea</taxon>
        <taxon>Rhabditidae</taxon>
        <taxon>Peloderinae</taxon>
        <taxon>Caenorhabditis</taxon>
    </lineage>
</organism>
<feature type="domain" description="DUF38" evidence="1">
    <location>
        <begin position="4"/>
        <end position="119"/>
    </location>
</feature>
<gene>
    <name evidence="2" type="ORF">CAEBREN_05894</name>
</gene>
<dbReference type="InParanoid" id="G0N1L7"/>